<gene>
    <name evidence="2" type="ORF">KYN89_04845</name>
</gene>
<accession>A0ABS7PD12</accession>
<keyword evidence="3" id="KW-1185">Reference proteome</keyword>
<dbReference type="Proteomes" id="UP000759298">
    <property type="component" value="Unassembled WGS sequence"/>
</dbReference>
<feature type="chain" id="PRO_5045679249" description="PRC-barrel domain-containing protein" evidence="1">
    <location>
        <begin position="22"/>
        <end position="179"/>
    </location>
</feature>
<reference evidence="2 3" key="1">
    <citation type="submission" date="2021-07" db="EMBL/GenBank/DDBJ databases">
        <title>Alteriqipengyuania abyssalis NZ-12B nov, sp.nov isolated from deep sea sponge in pacific ocean.</title>
        <authorList>
            <person name="Tareen S."/>
            <person name="Wink J."/>
        </authorList>
    </citation>
    <scope>NUCLEOTIDE SEQUENCE [LARGE SCALE GENOMIC DNA]</scope>
    <source>
        <strain evidence="2 3">NZ-12B</strain>
    </source>
</reference>
<protein>
    <recommendedName>
        <fullName evidence="4">PRC-barrel domain-containing protein</fullName>
    </recommendedName>
</protein>
<keyword evidence="1" id="KW-0732">Signal</keyword>
<organism evidence="2 3">
    <name type="scientific">Alteriqipengyuania abyssalis</name>
    <dbReference type="NCBI Taxonomy" id="2860200"/>
    <lineage>
        <taxon>Bacteria</taxon>
        <taxon>Pseudomonadati</taxon>
        <taxon>Pseudomonadota</taxon>
        <taxon>Alphaproteobacteria</taxon>
        <taxon>Sphingomonadales</taxon>
        <taxon>Erythrobacteraceae</taxon>
        <taxon>Alteriqipengyuania</taxon>
    </lineage>
</organism>
<name>A0ABS7PD12_9SPHN</name>
<feature type="signal peptide" evidence="1">
    <location>
        <begin position="1"/>
        <end position="21"/>
    </location>
</feature>
<comment type="caution">
    <text evidence="2">The sequence shown here is derived from an EMBL/GenBank/DDBJ whole genome shotgun (WGS) entry which is preliminary data.</text>
</comment>
<evidence type="ECO:0000313" key="3">
    <source>
        <dbReference type="Proteomes" id="UP000759298"/>
    </source>
</evidence>
<evidence type="ECO:0008006" key="4">
    <source>
        <dbReference type="Google" id="ProtNLM"/>
    </source>
</evidence>
<sequence>MKFKTAFAAAAALTLATAANAQVGPEVGATVYGPEGNTVGTIEAMQDGVVVVNTGTYTAPVPANAFGEGPEGPIVSVTKDQLNAMMAEQEKQMIAARDAALIENATVLTADGVEIGTVTSIDGDNAIVTLEDGPVSLMRDQFATNETGALIVLATKDQLMAALNGGSVEGGEAMEADAE</sequence>
<proteinExistence type="predicted"/>
<evidence type="ECO:0000256" key="1">
    <source>
        <dbReference type="SAM" id="SignalP"/>
    </source>
</evidence>
<dbReference type="RefSeq" id="WP_222824032.1">
    <property type="nucleotide sequence ID" value="NZ_JAHWXP010000001.1"/>
</dbReference>
<dbReference type="EMBL" id="JAHWXP010000001">
    <property type="protein sequence ID" value="MBY8336368.1"/>
    <property type="molecule type" value="Genomic_DNA"/>
</dbReference>
<evidence type="ECO:0000313" key="2">
    <source>
        <dbReference type="EMBL" id="MBY8336368.1"/>
    </source>
</evidence>